<evidence type="ECO:0000256" key="4">
    <source>
        <dbReference type="ARBA" id="ARBA00022827"/>
    </source>
</evidence>
<dbReference type="FunFam" id="3.50.50.60:FF:000129">
    <property type="entry name" value="Kynurenine 3-monooxygenase"/>
    <property type="match status" value="1"/>
</dbReference>
<dbReference type="GO" id="GO:0019805">
    <property type="term" value="P:quinolinate biosynthetic process"/>
    <property type="evidence" value="ECO:0007669"/>
    <property type="project" value="UniProtKB-UniRule"/>
</dbReference>
<keyword evidence="10 11" id="KW-0472">Membrane</keyword>
<keyword evidence="11" id="KW-1133">Transmembrane helix</keyword>
<comment type="subcellular location">
    <subcellularLocation>
        <location evidence="10">Mitochondrion</location>
    </subcellularLocation>
    <subcellularLocation>
        <location evidence="10">Membrane</location>
        <topology evidence="10">Multi-pass membrane protein</topology>
    </subcellularLocation>
</comment>
<gene>
    <name evidence="13" type="ORF">PV328_002935</name>
</gene>
<keyword evidence="5 10" id="KW-0521">NADP</keyword>
<comment type="cofactor">
    <cofactor evidence="1 10">
        <name>FAD</name>
        <dbReference type="ChEBI" id="CHEBI:57692"/>
    </cofactor>
</comment>
<protein>
    <recommendedName>
        <fullName evidence="10">Kynurenine 3-monooxygenase</fullName>
        <ecNumber evidence="10">1.14.13.9</ecNumber>
    </recommendedName>
    <alternativeName>
        <fullName evidence="10">Kynurenine 3-hydroxylase</fullName>
    </alternativeName>
</protein>
<reference evidence="13" key="1">
    <citation type="journal article" date="2023" name="bioRxiv">
        <title>Scaffold-level genome assemblies of two parasitoid biocontrol wasps reveal the parthenogenesis mechanism and an associated novel virus.</title>
        <authorList>
            <person name="Inwood S."/>
            <person name="Skelly J."/>
            <person name="Guhlin J."/>
            <person name="Harrop T."/>
            <person name="Goldson S."/>
            <person name="Dearden P."/>
        </authorList>
    </citation>
    <scope>NUCLEOTIDE SEQUENCE</scope>
    <source>
        <strain evidence="13">Irish</strain>
        <tissue evidence="13">Whole body</tissue>
    </source>
</reference>
<dbReference type="GO" id="GO:0006569">
    <property type="term" value="P:L-tryptophan catabolic process"/>
    <property type="evidence" value="ECO:0007669"/>
    <property type="project" value="UniProtKB-UniRule"/>
</dbReference>
<dbReference type="GO" id="GO:0043420">
    <property type="term" value="P:anthranilate metabolic process"/>
    <property type="evidence" value="ECO:0007669"/>
    <property type="project" value="UniProtKB-UniRule"/>
</dbReference>
<evidence type="ECO:0000256" key="2">
    <source>
        <dbReference type="ARBA" id="ARBA00022630"/>
    </source>
</evidence>
<dbReference type="GO" id="GO:0004502">
    <property type="term" value="F:kynurenine 3-monooxygenase activity"/>
    <property type="evidence" value="ECO:0007669"/>
    <property type="project" value="UniProtKB-UniRule"/>
</dbReference>
<comment type="similarity">
    <text evidence="10">Belongs to the aromatic-ring hydroxylase family. KMO subfamily.</text>
</comment>
<dbReference type="HAMAP" id="MF_01971">
    <property type="entry name" value="Kynurenine_monooxygenase"/>
    <property type="match status" value="1"/>
</dbReference>
<dbReference type="GO" id="GO:0070189">
    <property type="term" value="P:kynurenine metabolic process"/>
    <property type="evidence" value="ECO:0007669"/>
    <property type="project" value="TreeGrafter"/>
</dbReference>
<evidence type="ECO:0000256" key="3">
    <source>
        <dbReference type="ARBA" id="ARBA00022642"/>
    </source>
</evidence>
<keyword evidence="2 10" id="KW-0285">Flavoprotein</keyword>
<dbReference type="EMBL" id="JAQQBS010001422">
    <property type="protein sequence ID" value="KAK0164290.1"/>
    <property type="molecule type" value="Genomic_DNA"/>
</dbReference>
<dbReference type="InterPro" id="IPR027545">
    <property type="entry name" value="Kynurenine_monooxygenase"/>
</dbReference>
<name>A0AA39KJY9_9HYME</name>
<evidence type="ECO:0000256" key="11">
    <source>
        <dbReference type="SAM" id="Phobius"/>
    </source>
</evidence>
<dbReference type="PRINTS" id="PR00420">
    <property type="entry name" value="RNGMNOXGNASE"/>
</dbReference>
<comment type="caution">
    <text evidence="13">The sequence shown here is derived from an EMBL/GenBank/DDBJ whole genome shotgun (WGS) entry which is preliminary data.</text>
</comment>
<dbReference type="Gene3D" id="3.50.50.60">
    <property type="entry name" value="FAD/NAD(P)-binding domain"/>
    <property type="match status" value="1"/>
</dbReference>
<keyword evidence="3 10" id="KW-0662">Pyridine nucleotide biosynthesis</keyword>
<dbReference type="InterPro" id="IPR002938">
    <property type="entry name" value="FAD-bd"/>
</dbReference>
<evidence type="ECO:0000256" key="8">
    <source>
        <dbReference type="ARBA" id="ARBA00023128"/>
    </source>
</evidence>
<accession>A0AA39KJY9</accession>
<comment type="function">
    <text evidence="10">Catalyzes the hydroxylation of L-kynurenine (L-Kyn) to form 3-hydroxy-L-kynurenine (L-3OHKyn). Required for synthesis of quinolinic acid.</text>
</comment>
<organism evidence="13 14">
    <name type="scientific">Microctonus aethiopoides</name>
    <dbReference type="NCBI Taxonomy" id="144406"/>
    <lineage>
        <taxon>Eukaryota</taxon>
        <taxon>Metazoa</taxon>
        <taxon>Ecdysozoa</taxon>
        <taxon>Arthropoda</taxon>
        <taxon>Hexapoda</taxon>
        <taxon>Insecta</taxon>
        <taxon>Pterygota</taxon>
        <taxon>Neoptera</taxon>
        <taxon>Endopterygota</taxon>
        <taxon>Hymenoptera</taxon>
        <taxon>Apocrita</taxon>
        <taxon>Ichneumonoidea</taxon>
        <taxon>Braconidae</taxon>
        <taxon>Euphorinae</taxon>
        <taxon>Microctonus</taxon>
    </lineage>
</organism>
<feature type="transmembrane region" description="Helical" evidence="11">
    <location>
        <begin position="397"/>
        <end position="417"/>
    </location>
</feature>
<proteinExistence type="inferred from homology"/>
<dbReference type="Proteomes" id="UP001168990">
    <property type="component" value="Unassembled WGS sequence"/>
</dbReference>
<dbReference type="PANTHER" id="PTHR46028">
    <property type="entry name" value="KYNURENINE 3-MONOOXYGENASE"/>
    <property type="match status" value="1"/>
</dbReference>
<keyword evidence="11" id="KW-0812">Transmembrane</keyword>
<dbReference type="GO" id="GO:0034354">
    <property type="term" value="P:'de novo' NAD+ biosynthetic process from L-tryptophan"/>
    <property type="evidence" value="ECO:0007669"/>
    <property type="project" value="UniProtKB-UniRule"/>
</dbReference>
<dbReference type="PANTHER" id="PTHR46028:SF2">
    <property type="entry name" value="KYNURENINE 3-MONOOXYGENASE"/>
    <property type="match status" value="1"/>
</dbReference>
<keyword evidence="6 10" id="KW-0560">Oxidoreductase</keyword>
<dbReference type="EC" id="1.14.13.9" evidence="10"/>
<evidence type="ECO:0000259" key="12">
    <source>
        <dbReference type="Pfam" id="PF01494"/>
    </source>
</evidence>
<dbReference type="AlphaFoldDB" id="A0AA39KJY9"/>
<sequence>MDIVIVGGGLVGGMAACNFAKRGHRVRVYEYRPDIRVEVRRGQSIDLALSIRGREALKLVDLEDEIVNNHGIALRARLLHGKDGSLKEMIYDTVKNNCLYSVSRTHLNRVLLNAAEKYSNVTLSFNHKLTEGDLENGTLKFLNTITHETFQVNADLIIGADGAYSTVRKIMMKQPGFDFSQTYIKHGYIELNIPPRMIDKNDPAKGYEFSISPSHFHIWPRGTFMMIAMPNDDFSFTGNLFAPLEILNGLNTPENIMKFFKDQFPDVLLLLEDHQELINHFLSIKPKPLISIKATPYHTSKSLLLGDAAHAMVPFYGQGMNSAFEDVLILNELMDLYDEDMSQVLPAFSKKRCSDAHAICDLAMYNYVEMRDLVLKKSFLIRRNLDSNLHKLWPNSWIPLYFMITFTRIGFRDCIALRSWQDKIVQRSLWFLGTIATLGALIISIMAHAS</sequence>
<dbReference type="Pfam" id="PF01494">
    <property type="entry name" value="FAD_binding_3"/>
    <property type="match status" value="1"/>
</dbReference>
<keyword evidence="4 10" id="KW-0274">FAD</keyword>
<evidence type="ECO:0000256" key="9">
    <source>
        <dbReference type="ARBA" id="ARBA00047818"/>
    </source>
</evidence>
<dbReference type="InterPro" id="IPR036188">
    <property type="entry name" value="FAD/NAD-bd_sf"/>
</dbReference>
<reference evidence="13" key="2">
    <citation type="submission" date="2023-03" db="EMBL/GenBank/DDBJ databases">
        <authorList>
            <person name="Inwood S.N."/>
            <person name="Skelly J.G."/>
            <person name="Guhlin J."/>
            <person name="Harrop T.W.R."/>
            <person name="Goldson S.G."/>
            <person name="Dearden P.K."/>
        </authorList>
    </citation>
    <scope>NUCLEOTIDE SEQUENCE</scope>
    <source>
        <strain evidence="13">Irish</strain>
        <tissue evidence="13">Whole body</tissue>
    </source>
</reference>
<evidence type="ECO:0000313" key="13">
    <source>
        <dbReference type="EMBL" id="KAK0164290.1"/>
    </source>
</evidence>
<comment type="catalytic activity">
    <reaction evidence="9 10">
        <text>L-kynurenine + NADPH + O2 + H(+) = 3-hydroxy-L-kynurenine + NADP(+) + H2O</text>
        <dbReference type="Rhea" id="RHEA:20545"/>
        <dbReference type="ChEBI" id="CHEBI:15377"/>
        <dbReference type="ChEBI" id="CHEBI:15378"/>
        <dbReference type="ChEBI" id="CHEBI:15379"/>
        <dbReference type="ChEBI" id="CHEBI:57783"/>
        <dbReference type="ChEBI" id="CHEBI:57959"/>
        <dbReference type="ChEBI" id="CHEBI:58125"/>
        <dbReference type="ChEBI" id="CHEBI:58349"/>
        <dbReference type="EC" id="1.14.13.9"/>
    </reaction>
</comment>
<dbReference type="SUPFAM" id="SSF51905">
    <property type="entry name" value="FAD/NAD(P)-binding domain"/>
    <property type="match status" value="1"/>
</dbReference>
<evidence type="ECO:0000256" key="6">
    <source>
        <dbReference type="ARBA" id="ARBA00023002"/>
    </source>
</evidence>
<evidence type="ECO:0000256" key="10">
    <source>
        <dbReference type="HAMAP-Rule" id="MF_03018"/>
    </source>
</evidence>
<dbReference type="GO" id="GO:0005741">
    <property type="term" value="C:mitochondrial outer membrane"/>
    <property type="evidence" value="ECO:0007669"/>
    <property type="project" value="TreeGrafter"/>
</dbReference>
<comment type="pathway">
    <text evidence="10">Cofactor biosynthesis; NAD(+) biosynthesis; quinolinate from L-kynurenine: step 1/3.</text>
</comment>
<evidence type="ECO:0000256" key="5">
    <source>
        <dbReference type="ARBA" id="ARBA00022857"/>
    </source>
</evidence>
<keyword evidence="7 10" id="KW-0503">Monooxygenase</keyword>
<dbReference type="GO" id="GO:0071949">
    <property type="term" value="F:FAD binding"/>
    <property type="evidence" value="ECO:0007669"/>
    <property type="project" value="InterPro"/>
</dbReference>
<evidence type="ECO:0000313" key="14">
    <source>
        <dbReference type="Proteomes" id="UP001168990"/>
    </source>
</evidence>
<evidence type="ECO:0000256" key="7">
    <source>
        <dbReference type="ARBA" id="ARBA00023033"/>
    </source>
</evidence>
<feature type="domain" description="FAD-binding" evidence="12">
    <location>
        <begin position="2"/>
        <end position="353"/>
    </location>
</feature>
<keyword evidence="14" id="KW-1185">Reference proteome</keyword>
<keyword evidence="8 10" id="KW-0496">Mitochondrion</keyword>
<feature type="transmembrane region" description="Helical" evidence="11">
    <location>
        <begin position="429"/>
        <end position="449"/>
    </location>
</feature>
<evidence type="ECO:0000256" key="1">
    <source>
        <dbReference type="ARBA" id="ARBA00001974"/>
    </source>
</evidence>